<gene>
    <name evidence="4" type="ORF">GCM10010136_05120</name>
</gene>
<dbReference type="GO" id="GO:0030975">
    <property type="term" value="F:thiamine binding"/>
    <property type="evidence" value="ECO:0007669"/>
    <property type="project" value="TreeGrafter"/>
</dbReference>
<evidence type="ECO:0000256" key="2">
    <source>
        <dbReference type="ARBA" id="ARBA00022764"/>
    </source>
</evidence>
<dbReference type="RefSeq" id="WP_189487637.1">
    <property type="nucleotide sequence ID" value="NZ_BMZO01000002.1"/>
</dbReference>
<keyword evidence="2" id="KW-0574">Periplasm</keyword>
<dbReference type="SUPFAM" id="SSF53850">
    <property type="entry name" value="Periplasmic binding protein-like II"/>
    <property type="match status" value="1"/>
</dbReference>
<evidence type="ECO:0000256" key="1">
    <source>
        <dbReference type="ARBA" id="ARBA00022729"/>
    </source>
</evidence>
<dbReference type="PROSITE" id="PS51257">
    <property type="entry name" value="PROKAR_LIPOPROTEIN"/>
    <property type="match status" value="1"/>
</dbReference>
<reference evidence="4" key="1">
    <citation type="journal article" date="2014" name="Int. J. Syst. Evol. Microbiol.">
        <title>Complete genome sequence of Corynebacterium casei LMG S-19264T (=DSM 44701T), isolated from a smear-ripened cheese.</title>
        <authorList>
            <consortium name="US DOE Joint Genome Institute (JGI-PGF)"/>
            <person name="Walter F."/>
            <person name="Albersmeier A."/>
            <person name="Kalinowski J."/>
            <person name="Ruckert C."/>
        </authorList>
    </citation>
    <scope>NUCLEOTIDE SEQUENCE</scope>
    <source>
        <strain evidence="4">KCTC 42097</strain>
    </source>
</reference>
<dbReference type="Pfam" id="PF13416">
    <property type="entry name" value="SBP_bac_8"/>
    <property type="match status" value="1"/>
</dbReference>
<reference evidence="4" key="2">
    <citation type="submission" date="2020-09" db="EMBL/GenBank/DDBJ databases">
        <authorList>
            <person name="Sun Q."/>
            <person name="Kim S."/>
        </authorList>
    </citation>
    <scope>NUCLEOTIDE SEQUENCE</scope>
    <source>
        <strain evidence="4">KCTC 42097</strain>
    </source>
</reference>
<name>A0A8J3GG69_9HYPH</name>
<dbReference type="GO" id="GO:0030976">
    <property type="term" value="F:thiamine pyrophosphate binding"/>
    <property type="evidence" value="ECO:0007669"/>
    <property type="project" value="TreeGrafter"/>
</dbReference>
<organism evidence="4 5">
    <name type="scientific">Limoniibacter endophyticus</name>
    <dbReference type="NCBI Taxonomy" id="1565040"/>
    <lineage>
        <taxon>Bacteria</taxon>
        <taxon>Pseudomonadati</taxon>
        <taxon>Pseudomonadota</taxon>
        <taxon>Alphaproteobacteria</taxon>
        <taxon>Hyphomicrobiales</taxon>
        <taxon>Bartonellaceae</taxon>
        <taxon>Limoniibacter</taxon>
    </lineage>
</organism>
<dbReference type="Proteomes" id="UP000641137">
    <property type="component" value="Unassembled WGS sequence"/>
</dbReference>
<dbReference type="EMBL" id="BMZO01000002">
    <property type="protein sequence ID" value="GHC63634.1"/>
    <property type="molecule type" value="Genomic_DNA"/>
</dbReference>
<evidence type="ECO:0000313" key="5">
    <source>
        <dbReference type="Proteomes" id="UP000641137"/>
    </source>
</evidence>
<dbReference type="GO" id="GO:0015888">
    <property type="term" value="P:thiamine transport"/>
    <property type="evidence" value="ECO:0007669"/>
    <property type="project" value="TreeGrafter"/>
</dbReference>
<dbReference type="PANTHER" id="PTHR30006">
    <property type="entry name" value="THIAMINE-BINDING PERIPLASMIC PROTEIN-RELATED"/>
    <property type="match status" value="1"/>
</dbReference>
<evidence type="ECO:0000256" key="3">
    <source>
        <dbReference type="SAM" id="SignalP"/>
    </source>
</evidence>
<accession>A0A8J3GG69</accession>
<dbReference type="AlphaFoldDB" id="A0A8J3GG69"/>
<evidence type="ECO:0000313" key="4">
    <source>
        <dbReference type="EMBL" id="GHC63634.1"/>
    </source>
</evidence>
<proteinExistence type="predicted"/>
<dbReference type="Gene3D" id="3.40.190.10">
    <property type="entry name" value="Periplasmic binding protein-like II"/>
    <property type="match status" value="2"/>
</dbReference>
<comment type="caution">
    <text evidence="4">The sequence shown here is derived from an EMBL/GenBank/DDBJ whole genome shotgun (WGS) entry which is preliminary data.</text>
</comment>
<dbReference type="GO" id="GO:0030288">
    <property type="term" value="C:outer membrane-bounded periplasmic space"/>
    <property type="evidence" value="ECO:0007669"/>
    <property type="project" value="TreeGrafter"/>
</dbReference>
<keyword evidence="5" id="KW-1185">Reference proteome</keyword>
<feature type="signal peptide" evidence="3">
    <location>
        <begin position="1"/>
        <end position="24"/>
    </location>
</feature>
<protein>
    <submittedName>
        <fullName evidence="4">Polyamine ABC transporter substrate-binding protein</fullName>
    </submittedName>
</protein>
<dbReference type="InterPro" id="IPR006059">
    <property type="entry name" value="SBP"/>
</dbReference>
<feature type="chain" id="PRO_5035179809" evidence="3">
    <location>
        <begin position="25"/>
        <end position="347"/>
    </location>
</feature>
<sequence>MGIRTIAFASIGAMSCAAAMPASAQEAITVATYGGEWGAAMQTCIIGPFTEKTGIRVTPEPGVSGVTLSKLLQQQNAPAIDVAWLDGGVSEQAAAQKVVAALDPAKITGIEAMIDEGIYKDGEGKIFALSTGFYSVGLAYNTDEVENAPTKWSDLWNDDYAGAVTFPSPANAMGVPFLAQLAKQKNADLTDLDPVLEELRTLQVAAYFDTAGSGTNLFQSGEAIIGAHYANSVYAMRDQGLSVDFAIPEGGAIGGDIRIHLVANTPHQEAAEQFVDFAVSEDAAQCMSERIFVGPATQGVELNENAKARMPWGATGTIKDLALPDWNNINENRAAVIEAFNRNVARR</sequence>
<dbReference type="PANTHER" id="PTHR30006:SF2">
    <property type="entry name" value="ABC TRANSPORTER SUBSTRATE-BINDING PROTEIN"/>
    <property type="match status" value="1"/>
</dbReference>
<keyword evidence="1 3" id="KW-0732">Signal</keyword>